<dbReference type="OrthoDB" id="4770059at2759"/>
<organism evidence="2 3">
    <name type="scientific">Sporormia fimetaria CBS 119925</name>
    <dbReference type="NCBI Taxonomy" id="1340428"/>
    <lineage>
        <taxon>Eukaryota</taxon>
        <taxon>Fungi</taxon>
        <taxon>Dikarya</taxon>
        <taxon>Ascomycota</taxon>
        <taxon>Pezizomycotina</taxon>
        <taxon>Dothideomycetes</taxon>
        <taxon>Pleosporomycetidae</taxon>
        <taxon>Pleosporales</taxon>
        <taxon>Sporormiaceae</taxon>
        <taxon>Sporormia</taxon>
    </lineage>
</organism>
<accession>A0A6A6V109</accession>
<protein>
    <submittedName>
        <fullName evidence="2">Uncharacterized protein</fullName>
    </submittedName>
</protein>
<evidence type="ECO:0000313" key="2">
    <source>
        <dbReference type="EMBL" id="KAF2743001.1"/>
    </source>
</evidence>
<keyword evidence="1" id="KW-1133">Transmembrane helix</keyword>
<dbReference type="EMBL" id="MU006601">
    <property type="protein sequence ID" value="KAF2743001.1"/>
    <property type="molecule type" value="Genomic_DNA"/>
</dbReference>
<keyword evidence="1" id="KW-0472">Membrane</keyword>
<keyword evidence="3" id="KW-1185">Reference proteome</keyword>
<sequence length="315" mass="33741">MASAAISIAHLTTTLDSQWVQSSGVPMPFDTGIQLPPLTTRFSPPLECLDRWIRLDSNSPTVLWSANPENSGFPADRSYLACQAEPSNTLQLYSPGACYSGHAIAAATAIRYRHIEEDQLSSVWLGLCCKSGMTLTVTTMDPSPLRTFCASTFSEDLAALNPLTLDSSMDYYSTAGHFIPLPGGSTLTLSPSLTSHTTIYTTGIALAQPISVAWRDEYLAQFPPEYASSVVQTIGVMATPANNGSSPPPLETTPPSMQLAVLILGVILAFVIFRYRQRRTRANSMALGIGNGKIKSGKRFSVGDGGIEVRLSSEG</sequence>
<dbReference type="Proteomes" id="UP000799440">
    <property type="component" value="Unassembled WGS sequence"/>
</dbReference>
<evidence type="ECO:0000256" key="1">
    <source>
        <dbReference type="SAM" id="Phobius"/>
    </source>
</evidence>
<reference evidence="2" key="1">
    <citation type="journal article" date="2020" name="Stud. Mycol.">
        <title>101 Dothideomycetes genomes: a test case for predicting lifestyles and emergence of pathogens.</title>
        <authorList>
            <person name="Haridas S."/>
            <person name="Albert R."/>
            <person name="Binder M."/>
            <person name="Bloem J."/>
            <person name="Labutti K."/>
            <person name="Salamov A."/>
            <person name="Andreopoulos B."/>
            <person name="Baker S."/>
            <person name="Barry K."/>
            <person name="Bills G."/>
            <person name="Bluhm B."/>
            <person name="Cannon C."/>
            <person name="Castanera R."/>
            <person name="Culley D."/>
            <person name="Daum C."/>
            <person name="Ezra D."/>
            <person name="Gonzalez J."/>
            <person name="Henrissat B."/>
            <person name="Kuo A."/>
            <person name="Liang C."/>
            <person name="Lipzen A."/>
            <person name="Lutzoni F."/>
            <person name="Magnuson J."/>
            <person name="Mondo S."/>
            <person name="Nolan M."/>
            <person name="Ohm R."/>
            <person name="Pangilinan J."/>
            <person name="Park H.-J."/>
            <person name="Ramirez L."/>
            <person name="Alfaro M."/>
            <person name="Sun H."/>
            <person name="Tritt A."/>
            <person name="Yoshinaga Y."/>
            <person name="Zwiers L.-H."/>
            <person name="Turgeon B."/>
            <person name="Goodwin S."/>
            <person name="Spatafora J."/>
            <person name="Crous P."/>
            <person name="Grigoriev I."/>
        </authorList>
    </citation>
    <scope>NUCLEOTIDE SEQUENCE</scope>
    <source>
        <strain evidence="2">CBS 119925</strain>
    </source>
</reference>
<proteinExistence type="predicted"/>
<gene>
    <name evidence="2" type="ORF">M011DRAFT_490086</name>
</gene>
<dbReference type="AlphaFoldDB" id="A0A6A6V109"/>
<keyword evidence="1" id="KW-0812">Transmembrane</keyword>
<evidence type="ECO:0000313" key="3">
    <source>
        <dbReference type="Proteomes" id="UP000799440"/>
    </source>
</evidence>
<feature type="transmembrane region" description="Helical" evidence="1">
    <location>
        <begin position="257"/>
        <end position="275"/>
    </location>
</feature>
<name>A0A6A6V109_9PLEO</name>